<accession>A0A0L8HW86</accession>
<proteinExistence type="predicted"/>
<feature type="transmembrane region" description="Helical" evidence="1">
    <location>
        <begin position="49"/>
        <end position="69"/>
    </location>
</feature>
<keyword evidence="1" id="KW-1133">Transmembrane helix</keyword>
<keyword evidence="1" id="KW-0472">Membrane</keyword>
<dbReference type="EMBL" id="KQ417157">
    <property type="protein sequence ID" value="KOF93459.1"/>
    <property type="molecule type" value="Genomic_DNA"/>
</dbReference>
<name>A0A0L8HW86_OCTBM</name>
<keyword evidence="1" id="KW-0812">Transmembrane</keyword>
<sequence>MSATYMDMIYLHCFLLITSYVFFLFLNNIWHTKLNYGMNSNQFNYFRKPYVFCFMLYTFNSVKGDLFFFNNTNAGNWLQKFDYGFPFQELFSKMRSD</sequence>
<evidence type="ECO:0000256" key="1">
    <source>
        <dbReference type="SAM" id="Phobius"/>
    </source>
</evidence>
<dbReference type="AlphaFoldDB" id="A0A0L8HW86"/>
<gene>
    <name evidence="2" type="ORF">OCBIM_22004397mg</name>
</gene>
<protein>
    <submittedName>
        <fullName evidence="2">Uncharacterized protein</fullName>
    </submittedName>
</protein>
<evidence type="ECO:0000313" key="2">
    <source>
        <dbReference type="EMBL" id="KOF93459.1"/>
    </source>
</evidence>
<reference evidence="2" key="1">
    <citation type="submission" date="2015-07" db="EMBL/GenBank/DDBJ databases">
        <title>MeaNS - Measles Nucleotide Surveillance Program.</title>
        <authorList>
            <person name="Tran T."/>
            <person name="Druce J."/>
        </authorList>
    </citation>
    <scope>NUCLEOTIDE SEQUENCE</scope>
    <source>
        <strain evidence="2">UCB-OBI-ISO-001</strain>
        <tissue evidence="2">Gonad</tissue>
    </source>
</reference>
<organism evidence="2">
    <name type="scientific">Octopus bimaculoides</name>
    <name type="common">California two-spotted octopus</name>
    <dbReference type="NCBI Taxonomy" id="37653"/>
    <lineage>
        <taxon>Eukaryota</taxon>
        <taxon>Metazoa</taxon>
        <taxon>Spiralia</taxon>
        <taxon>Lophotrochozoa</taxon>
        <taxon>Mollusca</taxon>
        <taxon>Cephalopoda</taxon>
        <taxon>Coleoidea</taxon>
        <taxon>Octopodiformes</taxon>
        <taxon>Octopoda</taxon>
        <taxon>Incirrata</taxon>
        <taxon>Octopodidae</taxon>
        <taxon>Octopus</taxon>
    </lineage>
</organism>
<feature type="transmembrane region" description="Helical" evidence="1">
    <location>
        <begin position="9"/>
        <end position="29"/>
    </location>
</feature>